<keyword evidence="2" id="KW-0540">Nuclease</keyword>
<dbReference type="SMART" id="SM00507">
    <property type="entry name" value="HNHc"/>
    <property type="match status" value="1"/>
</dbReference>
<keyword evidence="2" id="KW-0378">Hydrolase</keyword>
<dbReference type="EMBL" id="QFVT01000003">
    <property type="protein sequence ID" value="PYC48191.1"/>
    <property type="molecule type" value="Genomic_DNA"/>
</dbReference>
<proteinExistence type="predicted"/>
<comment type="caution">
    <text evidence="2">The sequence shown here is derived from an EMBL/GenBank/DDBJ whole genome shotgun (WGS) entry which is preliminary data.</text>
</comment>
<evidence type="ECO:0000259" key="1">
    <source>
        <dbReference type="SMART" id="SM00507"/>
    </source>
</evidence>
<dbReference type="GO" id="GO:0004519">
    <property type="term" value="F:endonuclease activity"/>
    <property type="evidence" value="ECO:0007669"/>
    <property type="project" value="UniProtKB-KW"/>
</dbReference>
<protein>
    <submittedName>
        <fullName evidence="2">Endonuclease</fullName>
    </submittedName>
</protein>
<sequence>MGLRWQRHGTAIYRTPQWKAVRTEAKRRDGWKCVQCGSRTRLEVDHIKGLRDGGAAFDLENLQTLCGSCHAKKTRIEIGLGELDPEKQKWATLLRMGLTR</sequence>
<dbReference type="InterPro" id="IPR002711">
    <property type="entry name" value="HNH"/>
</dbReference>
<dbReference type="Pfam" id="PF01844">
    <property type="entry name" value="HNH"/>
    <property type="match status" value="1"/>
</dbReference>
<dbReference type="GO" id="GO:0008270">
    <property type="term" value="F:zinc ion binding"/>
    <property type="evidence" value="ECO:0007669"/>
    <property type="project" value="InterPro"/>
</dbReference>
<accession>A0A2V4MN83</accession>
<evidence type="ECO:0000313" key="2">
    <source>
        <dbReference type="EMBL" id="PYC48191.1"/>
    </source>
</evidence>
<gene>
    <name evidence="2" type="ORF">DI396_04060</name>
</gene>
<dbReference type="Proteomes" id="UP000248012">
    <property type="component" value="Unassembled WGS sequence"/>
</dbReference>
<keyword evidence="3" id="KW-1185">Reference proteome</keyword>
<dbReference type="CDD" id="cd00085">
    <property type="entry name" value="HNHc"/>
    <property type="match status" value="1"/>
</dbReference>
<reference evidence="2 3" key="1">
    <citation type="submission" date="2018-05" db="EMBL/GenBank/DDBJ databases">
        <title>Oceanovita maritima gen. nov., sp. nov., a marine bacterium in the family Rhodobacteraceae isolated from surface seawater of Lundu port Xiamen, China.</title>
        <authorList>
            <person name="Hetharua B.H."/>
            <person name="Min D."/>
            <person name="Liao H."/>
            <person name="Tian Y."/>
        </authorList>
    </citation>
    <scope>NUCLEOTIDE SEQUENCE [LARGE SCALE GENOMIC DNA]</scope>
    <source>
        <strain evidence="2 3">FSX-11</strain>
    </source>
</reference>
<evidence type="ECO:0000313" key="3">
    <source>
        <dbReference type="Proteomes" id="UP000248012"/>
    </source>
</evidence>
<dbReference type="OrthoDB" id="5292295at2"/>
<dbReference type="InterPro" id="IPR003615">
    <property type="entry name" value="HNH_nuc"/>
</dbReference>
<organism evidence="2 3">
    <name type="scientific">Litorivita pollutaquae</name>
    <dbReference type="NCBI Taxonomy" id="2200892"/>
    <lineage>
        <taxon>Bacteria</taxon>
        <taxon>Pseudomonadati</taxon>
        <taxon>Pseudomonadota</taxon>
        <taxon>Alphaproteobacteria</taxon>
        <taxon>Rhodobacterales</taxon>
        <taxon>Paracoccaceae</taxon>
        <taxon>Litorivita</taxon>
    </lineage>
</organism>
<name>A0A2V4MN83_9RHOB</name>
<keyword evidence="2" id="KW-0255">Endonuclease</keyword>
<dbReference type="AlphaFoldDB" id="A0A2V4MN83"/>
<dbReference type="GO" id="GO:0003676">
    <property type="term" value="F:nucleic acid binding"/>
    <property type="evidence" value="ECO:0007669"/>
    <property type="project" value="InterPro"/>
</dbReference>
<feature type="domain" description="HNH nuclease" evidence="1">
    <location>
        <begin position="20"/>
        <end position="71"/>
    </location>
</feature>
<dbReference type="Gene3D" id="1.10.30.50">
    <property type="match status" value="1"/>
</dbReference>